<dbReference type="SUPFAM" id="SSF53448">
    <property type="entry name" value="Nucleotide-diphospho-sugar transferases"/>
    <property type="match status" value="1"/>
</dbReference>
<dbReference type="Pfam" id="PF00535">
    <property type="entry name" value="Glycos_transf_2"/>
    <property type="match status" value="1"/>
</dbReference>
<dbReference type="InterPro" id="IPR029044">
    <property type="entry name" value="Nucleotide-diphossugar_trans"/>
</dbReference>
<feature type="domain" description="Glycosyltransferase 2-like" evidence="1">
    <location>
        <begin position="5"/>
        <end position="164"/>
    </location>
</feature>
<dbReference type="InterPro" id="IPR001173">
    <property type="entry name" value="Glyco_trans_2-like"/>
</dbReference>
<dbReference type="PANTHER" id="PTHR43685:SF2">
    <property type="entry name" value="GLYCOSYLTRANSFERASE 2-LIKE DOMAIN-CONTAINING PROTEIN"/>
    <property type="match status" value="1"/>
</dbReference>
<evidence type="ECO:0000313" key="3">
    <source>
        <dbReference type="Proteomes" id="UP000809337"/>
    </source>
</evidence>
<dbReference type="EMBL" id="JAFBWN010000003">
    <property type="protein sequence ID" value="MBM2354377.1"/>
    <property type="molecule type" value="Genomic_DNA"/>
</dbReference>
<dbReference type="RefSeq" id="WP_231033402.1">
    <property type="nucleotide sequence ID" value="NZ_JAJNGX010000003.1"/>
</dbReference>
<dbReference type="Proteomes" id="UP000809337">
    <property type="component" value="Unassembled WGS sequence"/>
</dbReference>
<comment type="caution">
    <text evidence="2">The sequence shown here is derived from an EMBL/GenBank/DDBJ whole genome shotgun (WGS) entry which is preliminary data.</text>
</comment>
<evidence type="ECO:0000313" key="2">
    <source>
        <dbReference type="EMBL" id="MBM2354377.1"/>
    </source>
</evidence>
<sequence>MPLFSIIIPCFNAEATIAQTLASLTMQNFPDWEAICIDDGSTDATVALIEAAARQDARFRLARNTGKGPSAARNAGVNDHANAGLIAFCDADDLWQPHKLTELALIFCDPSIDGVYGQVGFFRNVPSDAQAMSTVPSQDLSIKTLLGENPVCTMSNLTVRKSAFVRCGGFDTRIVHNEDLEFLIRLVGCGARVVPTPLLQTWYRTSIGGLSTDLDAMLMGRRQAITTAARFGVRPSAVNHAVHHRYLARRALRVDRGRGKALRHALIGLAHSPAGFMSPASRGVMTLGAAIAATILPRKLRLYLFS</sequence>
<dbReference type="PANTHER" id="PTHR43685">
    <property type="entry name" value="GLYCOSYLTRANSFERASE"/>
    <property type="match status" value="1"/>
</dbReference>
<dbReference type="Gene3D" id="3.90.550.10">
    <property type="entry name" value="Spore Coat Polysaccharide Biosynthesis Protein SpsA, Chain A"/>
    <property type="match status" value="1"/>
</dbReference>
<proteinExistence type="predicted"/>
<dbReference type="CDD" id="cd00761">
    <property type="entry name" value="Glyco_tranf_GTA_type"/>
    <property type="match status" value="1"/>
</dbReference>
<organism evidence="2 3">
    <name type="scientific">Pseudosulfitobacter pseudonitzschiae</name>
    <dbReference type="NCBI Taxonomy" id="1402135"/>
    <lineage>
        <taxon>Bacteria</taxon>
        <taxon>Pseudomonadati</taxon>
        <taxon>Pseudomonadota</taxon>
        <taxon>Alphaproteobacteria</taxon>
        <taxon>Rhodobacterales</taxon>
        <taxon>Roseobacteraceae</taxon>
        <taxon>Pseudosulfitobacter</taxon>
    </lineage>
</organism>
<dbReference type="AlphaFoldDB" id="A0A9Q2NKT0"/>
<reference evidence="2" key="1">
    <citation type="submission" date="2021-01" db="EMBL/GenBank/DDBJ databases">
        <title>Diatom-associated Roseobacters Show Island Model of Population Structure.</title>
        <authorList>
            <person name="Qu L."/>
            <person name="Feng X."/>
            <person name="Chen Y."/>
            <person name="Li L."/>
            <person name="Wang X."/>
            <person name="Hu Z."/>
            <person name="Wang H."/>
            <person name="Luo H."/>
        </authorList>
    </citation>
    <scope>NUCLEOTIDE SEQUENCE</scope>
    <source>
        <strain evidence="2">SM26-45</strain>
    </source>
</reference>
<evidence type="ECO:0000259" key="1">
    <source>
        <dbReference type="Pfam" id="PF00535"/>
    </source>
</evidence>
<accession>A0A9Q2NKT0</accession>
<protein>
    <submittedName>
        <fullName evidence="2">Glycosyltransferase family 2 protein</fullName>
    </submittedName>
</protein>
<gene>
    <name evidence="2" type="ORF">JQX14_07500</name>
</gene>
<name>A0A9Q2NKT0_9RHOB</name>
<dbReference type="InterPro" id="IPR050834">
    <property type="entry name" value="Glycosyltransf_2"/>
</dbReference>